<dbReference type="EMBL" id="AP025730">
    <property type="protein sequence ID" value="BDI06095.1"/>
    <property type="molecule type" value="Genomic_DNA"/>
</dbReference>
<dbReference type="Pfam" id="PF22398">
    <property type="entry name" value="DUF6978"/>
    <property type="match status" value="1"/>
</dbReference>
<dbReference type="Proteomes" id="UP001057498">
    <property type="component" value="Chromosome"/>
</dbReference>
<evidence type="ECO:0000313" key="2">
    <source>
        <dbReference type="Proteomes" id="UP001057498"/>
    </source>
</evidence>
<keyword evidence="2" id="KW-1185">Reference proteome</keyword>
<accession>A0ABM7YNN3</accession>
<dbReference type="InterPro" id="IPR053916">
    <property type="entry name" value="DUF6978"/>
</dbReference>
<organism evidence="1 2">
    <name type="scientific">Sphaerotilus microaerophilus</name>
    <dbReference type="NCBI Taxonomy" id="2914710"/>
    <lineage>
        <taxon>Bacteria</taxon>
        <taxon>Pseudomonadati</taxon>
        <taxon>Pseudomonadota</taxon>
        <taxon>Betaproteobacteria</taxon>
        <taxon>Burkholderiales</taxon>
        <taxon>Sphaerotilaceae</taxon>
        <taxon>Sphaerotilus</taxon>
    </lineage>
</organism>
<proteinExistence type="predicted"/>
<protein>
    <recommendedName>
        <fullName evidence="3">Lj965 prophage protein</fullName>
    </recommendedName>
</protein>
<evidence type="ECO:0000313" key="1">
    <source>
        <dbReference type="EMBL" id="BDI06095.1"/>
    </source>
</evidence>
<gene>
    <name evidence="1" type="ORF">CATMQ487_30650</name>
</gene>
<name>A0ABM7YNN3_9BURK</name>
<dbReference type="RefSeq" id="WP_251969410.1">
    <property type="nucleotide sequence ID" value="NZ_AP025730.1"/>
</dbReference>
<sequence length="147" mass="16432">MQSDTLTQAEADALFRLDKVPTSPAAHQFPDLGGRIEVPLASRDQREFFSLDINRKRIALTTGYQTRGRKVVVLARLDFAAPHRNPDGTEVGVPHLHLYREGYGDKWAVEVPPGMLSQPEDAWQSLHDFMAYCGVVESPNIVRGLFS</sequence>
<reference evidence="1" key="1">
    <citation type="submission" date="2022-04" db="EMBL/GenBank/DDBJ databases">
        <title>Whole genome sequence of Sphaerotilus sp. FB-5.</title>
        <authorList>
            <person name="Takeda M."/>
            <person name="Narihara S."/>
            <person name="Akimoto M."/>
            <person name="Akimoto R."/>
            <person name="Nishiyashiki S."/>
            <person name="Murakami T."/>
        </authorList>
    </citation>
    <scope>NUCLEOTIDE SEQUENCE</scope>
    <source>
        <strain evidence="1">FB-5</strain>
    </source>
</reference>
<evidence type="ECO:0008006" key="3">
    <source>
        <dbReference type="Google" id="ProtNLM"/>
    </source>
</evidence>